<dbReference type="EMBL" id="SJPN01000013">
    <property type="protein sequence ID" value="TWT91950.1"/>
    <property type="molecule type" value="Genomic_DNA"/>
</dbReference>
<protein>
    <submittedName>
        <fullName evidence="4">Thiol-disulfide oxidoreductase ResA</fullName>
    </submittedName>
</protein>
<feature type="compositionally biased region" description="Polar residues" evidence="1">
    <location>
        <begin position="414"/>
        <end position="423"/>
    </location>
</feature>
<dbReference type="AlphaFoldDB" id="A0A5C5ZXR8"/>
<dbReference type="RefSeq" id="WP_146523337.1">
    <property type="nucleotide sequence ID" value="NZ_CP151726.1"/>
</dbReference>
<evidence type="ECO:0000256" key="1">
    <source>
        <dbReference type="SAM" id="MobiDB-lite"/>
    </source>
</evidence>
<dbReference type="PROSITE" id="PS51352">
    <property type="entry name" value="THIOREDOXIN_2"/>
    <property type="match status" value="1"/>
</dbReference>
<sequence length="476" mass="51825">MNLHFRRHGSMRQRCHADASSFALRARFGAHRVLAHPFQILIVAALSVIGFSIVNASSILAADSGFPEEWFFEGMETMRTNLEGNPAIELSTDTWIGDSTTLDDCRGKVVVLDFWATWCGPCVASIPKNIEMVKTHPDDLMFIGMHSATSGWDKAPQMVEDREINYPVVLDTGETGEAYGINAFPTYIIIDRAGIVRAAGVKPTHVKTIVEQLIEESGPARRKLEFAAFDRAWFYAGAERMRAWQDQVGKPARPIKARAWWKPGNQSGSGEVSSEENNDTGAEDNIDAQVAAESESEDGLPNAPEGLRDAELDGVVRVLHFTRPGMAITKMQLKTINEAATKYAPQGVAFVVICDHQSDWDATQAFASEAELNIAMALDAAAQSKIIDETAKPVDETTKPTGVTAEPAVENDDNAASATNPSEVQPREAGRTAQSYHVRVAPVTVVIDRKGRIRATGLKLEQLGEALNLLLAEQAG</sequence>
<dbReference type="PANTHER" id="PTHR42852">
    <property type="entry name" value="THIOL:DISULFIDE INTERCHANGE PROTEIN DSBE"/>
    <property type="match status" value="1"/>
</dbReference>
<proteinExistence type="predicted"/>
<evidence type="ECO:0000259" key="3">
    <source>
        <dbReference type="PROSITE" id="PS51352"/>
    </source>
</evidence>
<keyword evidence="2" id="KW-0812">Transmembrane</keyword>
<organism evidence="4 5">
    <name type="scientific">Stieleria varia</name>
    <dbReference type="NCBI Taxonomy" id="2528005"/>
    <lineage>
        <taxon>Bacteria</taxon>
        <taxon>Pseudomonadati</taxon>
        <taxon>Planctomycetota</taxon>
        <taxon>Planctomycetia</taxon>
        <taxon>Pirellulales</taxon>
        <taxon>Pirellulaceae</taxon>
        <taxon>Stieleria</taxon>
    </lineage>
</organism>
<dbReference type="InterPro" id="IPR013740">
    <property type="entry name" value="Redoxin"/>
</dbReference>
<dbReference type="Gene3D" id="3.40.30.10">
    <property type="entry name" value="Glutaredoxin"/>
    <property type="match status" value="2"/>
</dbReference>
<feature type="transmembrane region" description="Helical" evidence="2">
    <location>
        <begin position="33"/>
        <end position="54"/>
    </location>
</feature>
<dbReference type="SUPFAM" id="SSF52833">
    <property type="entry name" value="Thioredoxin-like"/>
    <property type="match status" value="2"/>
</dbReference>
<comment type="caution">
    <text evidence="4">The sequence shown here is derived from an EMBL/GenBank/DDBJ whole genome shotgun (WGS) entry which is preliminary data.</text>
</comment>
<evidence type="ECO:0000313" key="4">
    <source>
        <dbReference type="EMBL" id="TWT91950.1"/>
    </source>
</evidence>
<dbReference type="InterPro" id="IPR036249">
    <property type="entry name" value="Thioredoxin-like_sf"/>
</dbReference>
<dbReference type="InterPro" id="IPR050553">
    <property type="entry name" value="Thioredoxin_ResA/DsbE_sf"/>
</dbReference>
<gene>
    <name evidence="4" type="primary">resA_7</name>
    <name evidence="4" type="ORF">Pla52n_64230</name>
</gene>
<evidence type="ECO:0000256" key="2">
    <source>
        <dbReference type="SAM" id="Phobius"/>
    </source>
</evidence>
<dbReference type="InterPro" id="IPR013766">
    <property type="entry name" value="Thioredoxin_domain"/>
</dbReference>
<dbReference type="Proteomes" id="UP000320176">
    <property type="component" value="Unassembled WGS sequence"/>
</dbReference>
<keyword evidence="5" id="KW-1185">Reference proteome</keyword>
<dbReference type="PANTHER" id="PTHR42852:SF17">
    <property type="entry name" value="THIOREDOXIN-LIKE PROTEIN HI_1115"/>
    <property type="match status" value="1"/>
</dbReference>
<evidence type="ECO:0000313" key="5">
    <source>
        <dbReference type="Proteomes" id="UP000320176"/>
    </source>
</evidence>
<dbReference type="Pfam" id="PF08534">
    <property type="entry name" value="Redoxin"/>
    <property type="match status" value="1"/>
</dbReference>
<feature type="region of interest" description="Disordered" evidence="1">
    <location>
        <begin position="258"/>
        <end position="281"/>
    </location>
</feature>
<dbReference type="OrthoDB" id="288837at2"/>
<accession>A0A5C5ZXR8</accession>
<keyword evidence="2" id="KW-1133">Transmembrane helix</keyword>
<feature type="region of interest" description="Disordered" evidence="1">
    <location>
        <begin position="393"/>
        <end position="433"/>
    </location>
</feature>
<dbReference type="CDD" id="cd02966">
    <property type="entry name" value="TlpA_like_family"/>
    <property type="match status" value="1"/>
</dbReference>
<feature type="domain" description="Thioredoxin" evidence="3">
    <location>
        <begin position="81"/>
        <end position="219"/>
    </location>
</feature>
<reference evidence="4 5" key="1">
    <citation type="submission" date="2019-02" db="EMBL/GenBank/DDBJ databases">
        <title>Deep-cultivation of Planctomycetes and their phenomic and genomic characterization uncovers novel biology.</title>
        <authorList>
            <person name="Wiegand S."/>
            <person name="Jogler M."/>
            <person name="Boedeker C."/>
            <person name="Pinto D."/>
            <person name="Vollmers J."/>
            <person name="Rivas-Marin E."/>
            <person name="Kohn T."/>
            <person name="Peeters S.H."/>
            <person name="Heuer A."/>
            <person name="Rast P."/>
            <person name="Oberbeckmann S."/>
            <person name="Bunk B."/>
            <person name="Jeske O."/>
            <person name="Meyerdierks A."/>
            <person name="Storesund J.E."/>
            <person name="Kallscheuer N."/>
            <person name="Luecker S."/>
            <person name="Lage O.M."/>
            <person name="Pohl T."/>
            <person name="Merkel B.J."/>
            <person name="Hornburger P."/>
            <person name="Mueller R.-W."/>
            <person name="Bruemmer F."/>
            <person name="Labrenz M."/>
            <person name="Spormann A.M."/>
            <person name="Op Den Camp H."/>
            <person name="Overmann J."/>
            <person name="Amann R."/>
            <person name="Jetten M.S.M."/>
            <person name="Mascher T."/>
            <person name="Medema M.H."/>
            <person name="Devos D.P."/>
            <person name="Kaster A.-K."/>
            <person name="Ovreas L."/>
            <person name="Rohde M."/>
            <person name="Galperin M.Y."/>
            <person name="Jogler C."/>
        </authorList>
    </citation>
    <scope>NUCLEOTIDE SEQUENCE [LARGE SCALE GENOMIC DNA]</scope>
    <source>
        <strain evidence="4 5">Pla52n</strain>
    </source>
</reference>
<name>A0A5C5ZXR8_9BACT</name>
<dbReference type="GO" id="GO:0016491">
    <property type="term" value="F:oxidoreductase activity"/>
    <property type="evidence" value="ECO:0007669"/>
    <property type="project" value="InterPro"/>
</dbReference>
<keyword evidence="2" id="KW-0472">Membrane</keyword>